<dbReference type="STRING" id="155974.SAMN04487818_105337"/>
<dbReference type="AlphaFoldDB" id="A0A1H9SBC2"/>
<name>A0A1H9SBC2_9PSEU</name>
<gene>
    <name evidence="2" type="ORF">SAMN04487818_105337</name>
</gene>
<reference evidence="3" key="1">
    <citation type="submission" date="2016-10" db="EMBL/GenBank/DDBJ databases">
        <authorList>
            <person name="Varghese N."/>
            <person name="Submissions S."/>
        </authorList>
    </citation>
    <scope>NUCLEOTIDE SEQUENCE [LARGE SCALE GENOMIC DNA]</scope>
    <source>
        <strain evidence="3">DSM 44260</strain>
    </source>
</reference>
<accession>A0A1H9SBC2</accession>
<dbReference type="Proteomes" id="UP000199051">
    <property type="component" value="Unassembled WGS sequence"/>
</dbReference>
<evidence type="ECO:0000256" key="1">
    <source>
        <dbReference type="SAM" id="MobiDB-lite"/>
    </source>
</evidence>
<feature type="region of interest" description="Disordered" evidence="1">
    <location>
        <begin position="101"/>
        <end position="120"/>
    </location>
</feature>
<evidence type="ECO:0000313" key="2">
    <source>
        <dbReference type="EMBL" id="SER81479.1"/>
    </source>
</evidence>
<organism evidence="2 3">
    <name type="scientific">Actinokineospora terrae</name>
    <dbReference type="NCBI Taxonomy" id="155974"/>
    <lineage>
        <taxon>Bacteria</taxon>
        <taxon>Bacillati</taxon>
        <taxon>Actinomycetota</taxon>
        <taxon>Actinomycetes</taxon>
        <taxon>Pseudonocardiales</taxon>
        <taxon>Pseudonocardiaceae</taxon>
        <taxon>Actinokineospora</taxon>
    </lineage>
</organism>
<keyword evidence="3" id="KW-1185">Reference proteome</keyword>
<sequence>MGGESDAGERVVTSGYRGEEDAFHAYTAGVRPLAEQLRESADRGLAGPGGFPEHAFSKIGSEVGLAEALRVATQRQLDGAHGLADSLGGTADAVRATWTNLEATEHDSGTALRRAAGEPA</sequence>
<dbReference type="RefSeq" id="WP_092777956.1">
    <property type="nucleotide sequence ID" value="NZ_FOGI01000005.1"/>
</dbReference>
<protein>
    <recommendedName>
        <fullName evidence="4">Excreted virulence factor EspC, type VII ESX diderm</fullName>
    </recommendedName>
</protein>
<proteinExistence type="predicted"/>
<evidence type="ECO:0000313" key="3">
    <source>
        <dbReference type="Proteomes" id="UP000199051"/>
    </source>
</evidence>
<evidence type="ECO:0008006" key="4">
    <source>
        <dbReference type="Google" id="ProtNLM"/>
    </source>
</evidence>
<dbReference type="EMBL" id="FOGI01000005">
    <property type="protein sequence ID" value="SER81479.1"/>
    <property type="molecule type" value="Genomic_DNA"/>
</dbReference>